<sequence length="115" mass="12826">MNTVEPREWVGRAAHPGTLLRRHVLPVLSLSVTQASRDLGVTRQTLHRILSGQAGISPDMALRLQRFCGVPGRVWLMRQNEHDLDRLDPAAVETTDYPIHTLPPEMLKLIGGFGD</sequence>
<dbReference type="Proteomes" id="UP001163223">
    <property type="component" value="Chromosome"/>
</dbReference>
<protein>
    <submittedName>
        <fullName evidence="1">HigA family addiction module antitoxin</fullName>
    </submittedName>
</protein>
<organism evidence="1 2">
    <name type="scientific">Antarcticirhabdus aurantiaca</name>
    <dbReference type="NCBI Taxonomy" id="2606717"/>
    <lineage>
        <taxon>Bacteria</taxon>
        <taxon>Pseudomonadati</taxon>
        <taxon>Pseudomonadota</taxon>
        <taxon>Alphaproteobacteria</taxon>
        <taxon>Hyphomicrobiales</taxon>
        <taxon>Aurantimonadaceae</taxon>
        <taxon>Antarcticirhabdus</taxon>
    </lineage>
</organism>
<reference evidence="1" key="1">
    <citation type="submission" date="2022-11" db="EMBL/GenBank/DDBJ databases">
        <title>beta-Carotene-producing bacterium, Jeongeuplla avenae sp. nov., alleviates the salt stress of Arabidopsis seedlings.</title>
        <authorList>
            <person name="Jiang L."/>
            <person name="Lee J."/>
        </authorList>
    </citation>
    <scope>NUCLEOTIDE SEQUENCE</scope>
    <source>
        <strain evidence="1">DY_R2A_6</strain>
    </source>
</reference>
<evidence type="ECO:0000313" key="2">
    <source>
        <dbReference type="Proteomes" id="UP001163223"/>
    </source>
</evidence>
<gene>
    <name evidence="1" type="ORF">OXU80_26140</name>
</gene>
<accession>A0ACD4NN11</accession>
<evidence type="ECO:0000313" key="1">
    <source>
        <dbReference type="EMBL" id="WAJ28259.1"/>
    </source>
</evidence>
<proteinExistence type="predicted"/>
<name>A0ACD4NN11_9HYPH</name>
<keyword evidence="2" id="KW-1185">Reference proteome</keyword>
<dbReference type="EMBL" id="CP113520">
    <property type="protein sequence ID" value="WAJ28259.1"/>
    <property type="molecule type" value="Genomic_DNA"/>
</dbReference>